<gene>
    <name evidence="2" type="ORF">GCM10007870_13590</name>
</gene>
<comment type="caution">
    <text evidence="2">The sequence shown here is derived from an EMBL/GenBank/DDBJ whole genome shotgun (WGS) entry which is preliminary data.</text>
</comment>
<evidence type="ECO:0000256" key="1">
    <source>
        <dbReference type="SAM" id="MobiDB-lite"/>
    </source>
</evidence>
<organism evidence="2 3">
    <name type="scientific">Gluconobacter kondonii</name>
    <dbReference type="NCBI Taxonomy" id="941463"/>
    <lineage>
        <taxon>Bacteria</taxon>
        <taxon>Pseudomonadati</taxon>
        <taxon>Pseudomonadota</taxon>
        <taxon>Alphaproteobacteria</taxon>
        <taxon>Acetobacterales</taxon>
        <taxon>Acetobacteraceae</taxon>
        <taxon>Gluconobacter</taxon>
    </lineage>
</organism>
<accession>A0ABQ5WQM4</accession>
<protein>
    <submittedName>
        <fullName evidence="2">Uncharacterized protein</fullName>
    </submittedName>
</protein>
<reference evidence="3" key="1">
    <citation type="journal article" date="2019" name="Int. J. Syst. Evol. Microbiol.">
        <title>The Global Catalogue of Microorganisms (GCM) 10K type strain sequencing project: providing services to taxonomists for standard genome sequencing and annotation.</title>
        <authorList>
            <consortium name="The Broad Institute Genomics Platform"/>
            <consortium name="The Broad Institute Genome Sequencing Center for Infectious Disease"/>
            <person name="Wu L."/>
            <person name="Ma J."/>
        </authorList>
    </citation>
    <scope>NUCLEOTIDE SEQUENCE [LARGE SCALE GENOMIC DNA]</scope>
    <source>
        <strain evidence="3">NBRC 3266</strain>
    </source>
</reference>
<evidence type="ECO:0000313" key="2">
    <source>
        <dbReference type="EMBL" id="GLQ65775.1"/>
    </source>
</evidence>
<name>A0ABQ5WQM4_9PROT</name>
<proteinExistence type="predicted"/>
<evidence type="ECO:0000313" key="3">
    <source>
        <dbReference type="Proteomes" id="UP001156629"/>
    </source>
</evidence>
<feature type="region of interest" description="Disordered" evidence="1">
    <location>
        <begin position="35"/>
        <end position="63"/>
    </location>
</feature>
<sequence length="84" mass="8759">MAEQQPEETEFVKKVCTVTVFILLAACASHAPADMASAANDDDDSGYTVKSDRGHGGGGMGGNGSVWGEVFRTALQTGMGFVHH</sequence>
<keyword evidence="3" id="KW-1185">Reference proteome</keyword>
<dbReference type="EMBL" id="BSNV01000006">
    <property type="protein sequence ID" value="GLQ65775.1"/>
    <property type="molecule type" value="Genomic_DNA"/>
</dbReference>
<dbReference type="Proteomes" id="UP001156629">
    <property type="component" value="Unassembled WGS sequence"/>
</dbReference>